<name>A0A7U8C666_NEPCE</name>
<dbReference type="AlphaFoldDB" id="A0A7U8C666"/>
<dbReference type="InterPro" id="IPR022880">
    <property type="entry name" value="DNApol_IV"/>
</dbReference>
<dbReference type="Gene3D" id="1.10.150.20">
    <property type="entry name" value="5' to 3' exonuclease, C-terminal subdomain"/>
    <property type="match status" value="1"/>
</dbReference>
<dbReference type="EMBL" id="AAOW01000003">
    <property type="protein sequence ID" value="EAR62252.1"/>
    <property type="molecule type" value="Genomic_DNA"/>
</dbReference>
<evidence type="ECO:0000256" key="8">
    <source>
        <dbReference type="ARBA" id="ARBA00022723"/>
    </source>
</evidence>
<dbReference type="PANTHER" id="PTHR11076">
    <property type="entry name" value="DNA REPAIR POLYMERASE UMUC / TRANSFERASE FAMILY MEMBER"/>
    <property type="match status" value="1"/>
</dbReference>
<dbReference type="InterPro" id="IPR050116">
    <property type="entry name" value="DNA_polymerase-Y"/>
</dbReference>
<reference evidence="17 18" key="1">
    <citation type="submission" date="2006-02" db="EMBL/GenBank/DDBJ databases">
        <authorList>
            <person name="Pinhassi J."/>
            <person name="Pedros-Alio C."/>
            <person name="Ferriera S."/>
            <person name="Johnson J."/>
            <person name="Kravitz S."/>
            <person name="Halpern A."/>
            <person name="Remington K."/>
            <person name="Beeson K."/>
            <person name="Tran B."/>
            <person name="Rogers Y.-H."/>
            <person name="Friedman R."/>
            <person name="Venter J.C."/>
        </authorList>
    </citation>
    <scope>NUCLEOTIDE SEQUENCE [LARGE SCALE GENOMIC DNA]</scope>
    <source>
        <strain evidence="17 18">MED92</strain>
    </source>
</reference>
<dbReference type="GO" id="GO:0006281">
    <property type="term" value="P:DNA repair"/>
    <property type="evidence" value="ECO:0007669"/>
    <property type="project" value="UniProtKB-UniRule"/>
</dbReference>
<dbReference type="Gene3D" id="3.30.70.270">
    <property type="match status" value="1"/>
</dbReference>
<keyword evidence="7 15" id="KW-0235">DNA replication</keyword>
<evidence type="ECO:0000256" key="14">
    <source>
        <dbReference type="ARBA" id="ARBA00049244"/>
    </source>
</evidence>
<dbReference type="InterPro" id="IPR036775">
    <property type="entry name" value="DNA_pol_Y-fam_lit_finger_sf"/>
</dbReference>
<dbReference type="SUPFAM" id="SSF56672">
    <property type="entry name" value="DNA/RNA polymerases"/>
    <property type="match status" value="1"/>
</dbReference>
<keyword evidence="13 15" id="KW-0234">DNA repair</keyword>
<keyword evidence="5 15" id="KW-0808">Transferase</keyword>
<comment type="cofactor">
    <cofactor evidence="15">
        <name>Mg(2+)</name>
        <dbReference type="ChEBI" id="CHEBI:18420"/>
    </cofactor>
    <text evidence="15">Binds 2 magnesium ions per subunit.</text>
</comment>
<dbReference type="Gene3D" id="3.40.1170.60">
    <property type="match status" value="1"/>
</dbReference>
<dbReference type="NCBIfam" id="NF002677">
    <property type="entry name" value="PRK02406.1"/>
    <property type="match status" value="1"/>
</dbReference>
<dbReference type="GO" id="GO:0042276">
    <property type="term" value="P:error-prone translesion synthesis"/>
    <property type="evidence" value="ECO:0007669"/>
    <property type="project" value="TreeGrafter"/>
</dbReference>
<evidence type="ECO:0000256" key="5">
    <source>
        <dbReference type="ARBA" id="ARBA00022679"/>
    </source>
</evidence>
<dbReference type="GO" id="GO:0003684">
    <property type="term" value="F:damaged DNA binding"/>
    <property type="evidence" value="ECO:0007669"/>
    <property type="project" value="InterPro"/>
</dbReference>
<evidence type="ECO:0000256" key="15">
    <source>
        <dbReference type="HAMAP-Rule" id="MF_01113"/>
    </source>
</evidence>
<dbReference type="InterPro" id="IPR043128">
    <property type="entry name" value="Rev_trsase/Diguanyl_cyclase"/>
</dbReference>
<comment type="subcellular location">
    <subcellularLocation>
        <location evidence="1 15">Cytoplasm</location>
    </subcellularLocation>
</comment>
<evidence type="ECO:0000256" key="11">
    <source>
        <dbReference type="ARBA" id="ARBA00022932"/>
    </source>
</evidence>
<comment type="function">
    <text evidence="15">Poorly processive, error-prone DNA polymerase involved in untargeted mutagenesis. Copies undamaged DNA at stalled replication forks, which arise in vivo from mismatched or misaligned primer ends. These misaligned primers can be extended by PolIV. Exhibits no 3'-5' exonuclease (proofreading) activity. May be involved in translesional synthesis, in conjunction with the beta clamp from PolIII.</text>
</comment>
<keyword evidence="9 15" id="KW-0227">DNA damage</keyword>
<evidence type="ECO:0000256" key="12">
    <source>
        <dbReference type="ARBA" id="ARBA00023125"/>
    </source>
</evidence>
<dbReference type="GO" id="GO:0000287">
    <property type="term" value="F:magnesium ion binding"/>
    <property type="evidence" value="ECO:0007669"/>
    <property type="project" value="UniProtKB-UniRule"/>
</dbReference>
<comment type="similarity">
    <text evidence="2 15">Belongs to the DNA polymerase type-Y family.</text>
</comment>
<dbReference type="Pfam" id="PF00817">
    <property type="entry name" value="IMS"/>
    <property type="match status" value="1"/>
</dbReference>
<evidence type="ECO:0000256" key="7">
    <source>
        <dbReference type="ARBA" id="ARBA00022705"/>
    </source>
</evidence>
<dbReference type="GO" id="GO:0003887">
    <property type="term" value="F:DNA-directed DNA polymerase activity"/>
    <property type="evidence" value="ECO:0007669"/>
    <property type="project" value="UniProtKB-UniRule"/>
</dbReference>
<keyword evidence="12 15" id="KW-0238">DNA-binding</keyword>
<dbReference type="Proteomes" id="UP000002171">
    <property type="component" value="Unassembled WGS sequence"/>
</dbReference>
<dbReference type="CDD" id="cd03586">
    <property type="entry name" value="PolY_Pol_IV_kappa"/>
    <property type="match status" value="1"/>
</dbReference>
<comment type="catalytic activity">
    <reaction evidence="14 15">
        <text>DNA(n) + a 2'-deoxyribonucleoside 5'-triphosphate = DNA(n+1) + diphosphate</text>
        <dbReference type="Rhea" id="RHEA:22508"/>
        <dbReference type="Rhea" id="RHEA-COMP:17339"/>
        <dbReference type="Rhea" id="RHEA-COMP:17340"/>
        <dbReference type="ChEBI" id="CHEBI:33019"/>
        <dbReference type="ChEBI" id="CHEBI:61560"/>
        <dbReference type="ChEBI" id="CHEBI:173112"/>
        <dbReference type="EC" id="2.7.7.7"/>
    </reaction>
</comment>
<keyword evidence="18" id="KW-1185">Reference proteome</keyword>
<proteinExistence type="inferred from homology"/>
<keyword evidence="3 15" id="KW-0515">Mutator protein</keyword>
<feature type="binding site" evidence="15">
    <location>
        <position position="107"/>
    </location>
    <ligand>
        <name>Mg(2+)</name>
        <dbReference type="ChEBI" id="CHEBI:18420"/>
    </ligand>
</feature>
<dbReference type="InterPro" id="IPR053848">
    <property type="entry name" value="IMS_HHH_1"/>
</dbReference>
<dbReference type="HAMAP" id="MF_01113">
    <property type="entry name" value="DNApol_IV"/>
    <property type="match status" value="1"/>
</dbReference>
<evidence type="ECO:0000313" key="18">
    <source>
        <dbReference type="Proteomes" id="UP000002171"/>
    </source>
</evidence>
<evidence type="ECO:0000256" key="2">
    <source>
        <dbReference type="ARBA" id="ARBA00010945"/>
    </source>
</evidence>
<dbReference type="PROSITE" id="PS50173">
    <property type="entry name" value="UMUC"/>
    <property type="match status" value="1"/>
</dbReference>
<dbReference type="FunFam" id="1.10.150.20:FF:000019">
    <property type="entry name" value="DNA polymerase IV"/>
    <property type="match status" value="1"/>
</dbReference>
<evidence type="ECO:0000256" key="13">
    <source>
        <dbReference type="ARBA" id="ARBA00023204"/>
    </source>
</evidence>
<dbReference type="InterPro" id="IPR043502">
    <property type="entry name" value="DNA/RNA_pol_sf"/>
</dbReference>
<dbReference type="EC" id="2.7.7.7" evidence="15"/>
<dbReference type="GO" id="GO:0006261">
    <property type="term" value="P:DNA-templated DNA replication"/>
    <property type="evidence" value="ECO:0007669"/>
    <property type="project" value="UniProtKB-UniRule"/>
</dbReference>
<sequence length="355" mass="39522">MAIMERKIIHCDCDCFFAAVEMRDDPSLASIPIAVGGRSDRRGVISTCNYLAREYGVRSAMATAQAIKLCPQLKVLSGNMQKYKDVSAQVMAIFKEYTDLIEPLSLDEAFLDVTHSECCSGSATLIAQEIRQRVRDEVGITVSAGVAPNKFLAKIASDWNKPDGIWVITPDQVEEFVLQLGVNKISGVGDKTAEKLKSFGIETCKDIREKSRIELIERFGKFGQRLYELSWGIDQRPVRSSRVRKSISVEHTFPDDLPDLESCLAQLPALLAELEERFARHSSQRQVGGAVVKVKFFDFVQTTAEHALTVAEPSHFRQLLIDAYSRGNRPVRLIGVGYRLKPESGGEPQQLSLLT</sequence>
<evidence type="ECO:0000256" key="9">
    <source>
        <dbReference type="ARBA" id="ARBA00022763"/>
    </source>
</evidence>
<dbReference type="PANTHER" id="PTHR11076:SF33">
    <property type="entry name" value="DNA POLYMERASE KAPPA"/>
    <property type="match status" value="1"/>
</dbReference>
<keyword evidence="10 15" id="KW-0460">Magnesium</keyword>
<dbReference type="InterPro" id="IPR001126">
    <property type="entry name" value="UmuC"/>
</dbReference>
<feature type="active site" evidence="15">
    <location>
        <position position="108"/>
    </location>
</feature>
<evidence type="ECO:0000256" key="1">
    <source>
        <dbReference type="ARBA" id="ARBA00004496"/>
    </source>
</evidence>
<dbReference type="FunFam" id="3.30.70.270:FF:000002">
    <property type="entry name" value="DNA polymerase IV"/>
    <property type="match status" value="1"/>
</dbReference>
<keyword evidence="4 15" id="KW-0963">Cytoplasm</keyword>
<organism evidence="17 18">
    <name type="scientific">Neptuniibacter caesariensis</name>
    <dbReference type="NCBI Taxonomy" id="207954"/>
    <lineage>
        <taxon>Bacteria</taxon>
        <taxon>Pseudomonadati</taxon>
        <taxon>Pseudomonadota</taxon>
        <taxon>Gammaproteobacteria</taxon>
        <taxon>Oceanospirillales</taxon>
        <taxon>Oceanospirillaceae</taxon>
        <taxon>Neptuniibacter</taxon>
    </lineage>
</organism>
<dbReference type="GO" id="GO:0005829">
    <property type="term" value="C:cytosol"/>
    <property type="evidence" value="ECO:0007669"/>
    <property type="project" value="TreeGrafter"/>
</dbReference>
<feature type="site" description="Substrate discrimination" evidence="15">
    <location>
        <position position="17"/>
    </location>
</feature>
<evidence type="ECO:0000256" key="6">
    <source>
        <dbReference type="ARBA" id="ARBA00022695"/>
    </source>
</evidence>
<dbReference type="FunFam" id="3.40.1170.60:FF:000001">
    <property type="entry name" value="DNA polymerase IV"/>
    <property type="match status" value="1"/>
</dbReference>
<accession>A0A7U8C666</accession>
<dbReference type="SUPFAM" id="SSF100879">
    <property type="entry name" value="Lesion bypass DNA polymerase (Y-family), little finger domain"/>
    <property type="match status" value="1"/>
</dbReference>
<dbReference type="GO" id="GO:0009432">
    <property type="term" value="P:SOS response"/>
    <property type="evidence" value="ECO:0007669"/>
    <property type="project" value="UniProtKB-ARBA"/>
</dbReference>
<dbReference type="InterPro" id="IPR017961">
    <property type="entry name" value="DNA_pol_Y-fam_little_finger"/>
</dbReference>
<dbReference type="Pfam" id="PF11799">
    <property type="entry name" value="IMS_C"/>
    <property type="match status" value="1"/>
</dbReference>
<dbReference type="Pfam" id="PF21999">
    <property type="entry name" value="IMS_HHH_1"/>
    <property type="match status" value="1"/>
</dbReference>
<evidence type="ECO:0000256" key="4">
    <source>
        <dbReference type="ARBA" id="ARBA00022490"/>
    </source>
</evidence>
<feature type="domain" description="UmuC" evidence="16">
    <location>
        <begin position="8"/>
        <end position="189"/>
    </location>
</feature>
<comment type="caution">
    <text evidence="17">The sequence shown here is derived from an EMBL/GenBank/DDBJ whole genome shotgun (WGS) entry which is preliminary data.</text>
</comment>
<evidence type="ECO:0000256" key="10">
    <source>
        <dbReference type="ARBA" id="ARBA00022842"/>
    </source>
</evidence>
<keyword evidence="6 15" id="KW-0548">Nucleotidyltransferase</keyword>
<gene>
    <name evidence="15" type="primary">dinB</name>
    <name evidence="17" type="ORF">MED92_14483</name>
</gene>
<comment type="subunit">
    <text evidence="15">Monomer.</text>
</comment>
<evidence type="ECO:0000313" key="17">
    <source>
        <dbReference type="EMBL" id="EAR62252.1"/>
    </source>
</evidence>
<keyword evidence="8 15" id="KW-0479">Metal-binding</keyword>
<keyword evidence="11 15" id="KW-0239">DNA-directed DNA polymerase</keyword>
<protein>
    <recommendedName>
        <fullName evidence="15">DNA polymerase IV</fullName>
        <shortName evidence="15">Pol IV</shortName>
        <ecNumber evidence="15">2.7.7.7</ecNumber>
    </recommendedName>
</protein>
<evidence type="ECO:0000259" key="16">
    <source>
        <dbReference type="PROSITE" id="PS50173"/>
    </source>
</evidence>
<feature type="binding site" evidence="15">
    <location>
        <position position="12"/>
    </location>
    <ligand>
        <name>Mg(2+)</name>
        <dbReference type="ChEBI" id="CHEBI:18420"/>
    </ligand>
</feature>
<evidence type="ECO:0000256" key="3">
    <source>
        <dbReference type="ARBA" id="ARBA00022457"/>
    </source>
</evidence>
<dbReference type="Gene3D" id="3.30.1490.100">
    <property type="entry name" value="DNA polymerase, Y-family, little finger domain"/>
    <property type="match status" value="1"/>
</dbReference>